<gene>
    <name evidence="2" type="ORF">PMAYCL1PPCAC_32019</name>
</gene>
<dbReference type="SUPFAM" id="SSF57567">
    <property type="entry name" value="Serine protease inhibitors"/>
    <property type="match status" value="1"/>
</dbReference>
<name>A0AAN5DHC3_9BILA</name>
<evidence type="ECO:0000313" key="2">
    <source>
        <dbReference type="EMBL" id="GMR61824.1"/>
    </source>
</evidence>
<evidence type="ECO:0008006" key="4">
    <source>
        <dbReference type="Google" id="ProtNLM"/>
    </source>
</evidence>
<proteinExistence type="predicted"/>
<organism evidence="2 3">
    <name type="scientific">Pristionchus mayeri</name>
    <dbReference type="NCBI Taxonomy" id="1317129"/>
    <lineage>
        <taxon>Eukaryota</taxon>
        <taxon>Metazoa</taxon>
        <taxon>Ecdysozoa</taxon>
        <taxon>Nematoda</taxon>
        <taxon>Chromadorea</taxon>
        <taxon>Rhabditida</taxon>
        <taxon>Rhabditina</taxon>
        <taxon>Diplogasteromorpha</taxon>
        <taxon>Diplogasteroidea</taxon>
        <taxon>Neodiplogasteridae</taxon>
        <taxon>Pristionchus</taxon>
    </lineage>
</organism>
<dbReference type="GO" id="GO:0004867">
    <property type="term" value="F:serine-type endopeptidase inhibitor activity"/>
    <property type="evidence" value="ECO:0007669"/>
    <property type="project" value="UniProtKB-KW"/>
</dbReference>
<keyword evidence="3" id="KW-1185">Reference proteome</keyword>
<protein>
    <recommendedName>
        <fullName evidence="4">TIL domain-containing protein</fullName>
    </recommendedName>
</protein>
<dbReference type="Proteomes" id="UP001328107">
    <property type="component" value="Unassembled WGS sequence"/>
</dbReference>
<keyword evidence="1" id="KW-0646">Protease inhibitor</keyword>
<comment type="caution">
    <text evidence="2">The sequence shown here is derived from an EMBL/GenBank/DDBJ whole genome shotgun (WGS) entry which is preliminary data.</text>
</comment>
<dbReference type="InterPro" id="IPR036084">
    <property type="entry name" value="Ser_inhib-like_sf"/>
</dbReference>
<dbReference type="EMBL" id="BTRK01000006">
    <property type="protein sequence ID" value="GMR61824.1"/>
    <property type="molecule type" value="Genomic_DNA"/>
</dbReference>
<keyword evidence="1" id="KW-0722">Serine protease inhibitor</keyword>
<dbReference type="AlphaFoldDB" id="A0AAN5DHC3"/>
<accession>A0AAN5DHC3</accession>
<evidence type="ECO:0000313" key="3">
    <source>
        <dbReference type="Proteomes" id="UP001328107"/>
    </source>
</evidence>
<evidence type="ECO:0000256" key="1">
    <source>
        <dbReference type="ARBA" id="ARBA00022900"/>
    </source>
</evidence>
<dbReference type="Gene3D" id="2.10.25.10">
    <property type="entry name" value="Laminin"/>
    <property type="match status" value="1"/>
</dbReference>
<sequence length="72" mass="7757">PKCQCDFGLLRNAAGECVSKEECDEPDTLLSDDTPKITCANIRCMGRCVDTPTGPNCSGPRPQVLPSWAKDT</sequence>
<reference evidence="3" key="1">
    <citation type="submission" date="2022-10" db="EMBL/GenBank/DDBJ databases">
        <title>Genome assembly of Pristionchus species.</title>
        <authorList>
            <person name="Yoshida K."/>
            <person name="Sommer R.J."/>
        </authorList>
    </citation>
    <scope>NUCLEOTIDE SEQUENCE [LARGE SCALE GENOMIC DNA]</scope>
    <source>
        <strain evidence="3">RS5460</strain>
    </source>
</reference>
<feature type="non-terminal residue" evidence="2">
    <location>
        <position position="1"/>
    </location>
</feature>